<keyword evidence="3" id="KW-1185">Reference proteome</keyword>
<feature type="region of interest" description="Disordered" evidence="1">
    <location>
        <begin position="185"/>
        <end position="272"/>
    </location>
</feature>
<organism evidence="2 3">
    <name type="scientific">Fusarium equiseti</name>
    <name type="common">Fusarium scirpi</name>
    <dbReference type="NCBI Taxonomy" id="61235"/>
    <lineage>
        <taxon>Eukaryota</taxon>
        <taxon>Fungi</taxon>
        <taxon>Dikarya</taxon>
        <taxon>Ascomycota</taxon>
        <taxon>Pezizomycotina</taxon>
        <taxon>Sordariomycetes</taxon>
        <taxon>Hypocreomycetidae</taxon>
        <taxon>Hypocreales</taxon>
        <taxon>Nectriaceae</taxon>
        <taxon>Fusarium</taxon>
        <taxon>Fusarium incarnatum-equiseti species complex</taxon>
    </lineage>
</organism>
<evidence type="ECO:0000313" key="2">
    <source>
        <dbReference type="EMBL" id="KAJ4122739.1"/>
    </source>
</evidence>
<dbReference type="EMBL" id="JAOQBH010000019">
    <property type="protein sequence ID" value="KAJ4122739.1"/>
    <property type="molecule type" value="Genomic_DNA"/>
</dbReference>
<evidence type="ECO:0000256" key="1">
    <source>
        <dbReference type="SAM" id="MobiDB-lite"/>
    </source>
</evidence>
<accession>A0ABQ8R1K1</accession>
<comment type="caution">
    <text evidence="2">The sequence shown here is derived from an EMBL/GenBank/DDBJ whole genome shotgun (WGS) entry which is preliminary data.</text>
</comment>
<name>A0ABQ8R1K1_FUSEQ</name>
<reference evidence="2" key="1">
    <citation type="submission" date="2022-09" db="EMBL/GenBank/DDBJ databases">
        <title>Fusarium specimens isolated from Avocado Roots.</title>
        <authorList>
            <person name="Stajich J."/>
            <person name="Roper C."/>
            <person name="Heimlech-Rivalta G."/>
        </authorList>
    </citation>
    <scope>NUCLEOTIDE SEQUENCE</scope>
    <source>
        <strain evidence="2">CF00095</strain>
    </source>
</reference>
<feature type="compositionally biased region" description="Basic and acidic residues" evidence="1">
    <location>
        <begin position="215"/>
        <end position="224"/>
    </location>
</feature>
<proteinExistence type="predicted"/>
<protein>
    <submittedName>
        <fullName evidence="2">Uncharacterized protein</fullName>
    </submittedName>
</protein>
<evidence type="ECO:0000313" key="3">
    <source>
        <dbReference type="Proteomes" id="UP001152024"/>
    </source>
</evidence>
<sequence length="329" mass="35759">MCVETITIAQCAPLNPPEMSFTCGKLHMVAHNRVVCDLSRGSCICFFGTCGTVTRVVPTDGVDLNSVTKVRCASCTTREDNVGDRRQDREILESALLQRPVIPDAAWEEHSSLLKKLWHSKHTCPYHPDASVIMAKAIAEEPAKGHIWVEGVTKPVVGSAPVNTSSVEAAIEKDYSLEQAVADASMHTEAGSDPRVDSWTGDASTAEDAGIESIPAKDYHREDEATIETSSDTAVKNGLERELGIETSRWNPQGPKASEQSENQTQEVQNADEAQHVEKVQKVEEGQNVGGAHVSRRPVNFSFSAETAEKLRETTEKFASLKSFLAGKA</sequence>
<gene>
    <name evidence="2" type="ORF">NW768_010181</name>
</gene>
<feature type="region of interest" description="Disordered" evidence="1">
    <location>
        <begin position="283"/>
        <end position="302"/>
    </location>
</feature>
<feature type="compositionally biased region" description="Polar residues" evidence="1">
    <location>
        <begin position="258"/>
        <end position="269"/>
    </location>
</feature>
<dbReference type="Proteomes" id="UP001152024">
    <property type="component" value="Unassembled WGS sequence"/>
</dbReference>